<sequence length="531" mass="58576">MSFNNLIVDAADDDVDAYWLSVLAGRLADRTPMLCTLRTFYDGREQVPTNAIPSGTDQKSFAIYRRFLELGTVNYARIITDNVSSRQKPVGFRQVSDRVMRSVEADTTWRHNRMDLKSRQVFHDVALYGSGYLLVTAMGDDARIDVLTPWNTYVSADDDVAVHYSYDDVNKVERIGLFRCERDNDGVVSSVYCRSASRTADARTLFDESDSEGIYGYCNNADSRSIRFEQNFEWDGGRQNLDYATECGYLPLIRLGSGSGMGQFEPHIPALSALDQQKFDRFCIQTMQAFRQRGIKGMKRTVYTENDPQVKAGMAQAGDPIDFGELYAMGPAALWMLPDGADVWESQVTDITQWCTASAHDVKQLAAATGTPLDILSPDVAGSAEGASLKRESLLSKVEDLNARANDAFVRVLRMAMVTSGNAQAVDDEFETVWAPIAMDSDLNMAQAVNYVKDVLPVKLIMRRFLHMTETEISEAMQDMADSTYQTALVSASAAASAAERTSEQTGGMVSVDDFDDGSKALVDVGGESDG</sequence>
<organism evidence="1 2">
    <name type="scientific">Bifidobacterium choerinum</name>
    <dbReference type="NCBI Taxonomy" id="35760"/>
    <lineage>
        <taxon>Bacteria</taxon>
        <taxon>Bacillati</taxon>
        <taxon>Actinomycetota</taxon>
        <taxon>Actinomycetes</taxon>
        <taxon>Bifidobacteriales</taxon>
        <taxon>Bifidobacteriaceae</taxon>
        <taxon>Bifidobacterium</taxon>
    </lineage>
</organism>
<dbReference type="Proteomes" id="UP000028995">
    <property type="component" value="Unassembled WGS sequence"/>
</dbReference>
<keyword evidence="2" id="KW-1185">Reference proteome</keyword>
<protein>
    <submittedName>
        <fullName evidence="1">Phage protein</fullName>
    </submittedName>
</protein>
<dbReference type="RefSeq" id="WP_034256214.1">
    <property type="nucleotide sequence ID" value="NZ_JGYU01000005.1"/>
</dbReference>
<reference evidence="1 2" key="1">
    <citation type="submission" date="2014-03" db="EMBL/GenBank/DDBJ databases">
        <title>Genomics of Bifidobacteria.</title>
        <authorList>
            <person name="Ventura M."/>
            <person name="Milani C."/>
            <person name="Lugli G.A."/>
        </authorList>
    </citation>
    <scope>NUCLEOTIDE SEQUENCE [LARGE SCALE GENOMIC DNA]</scope>
    <source>
        <strain evidence="1 2">LMG 10510</strain>
    </source>
</reference>
<proteinExistence type="predicted"/>
<dbReference type="AlphaFoldDB" id="A0A087AF74"/>
<dbReference type="eggNOG" id="ENOG5030HSN">
    <property type="taxonomic scope" value="Bacteria"/>
</dbReference>
<gene>
    <name evidence="1" type="ORF">BCHO_0843</name>
</gene>
<name>A0A087AF74_9BIFI</name>
<evidence type="ECO:0000313" key="1">
    <source>
        <dbReference type="EMBL" id="KFI57424.1"/>
    </source>
</evidence>
<comment type="caution">
    <text evidence="1">The sequence shown here is derived from an EMBL/GenBank/DDBJ whole genome shotgun (WGS) entry which is preliminary data.</text>
</comment>
<accession>A0A087AF74</accession>
<dbReference type="OrthoDB" id="1780383at2"/>
<dbReference type="EMBL" id="JGYU01000005">
    <property type="protein sequence ID" value="KFI57424.1"/>
    <property type="molecule type" value="Genomic_DNA"/>
</dbReference>
<evidence type="ECO:0000313" key="2">
    <source>
        <dbReference type="Proteomes" id="UP000028995"/>
    </source>
</evidence>